<name>A0ABV6JNM3_9PROT</name>
<feature type="transmembrane region" description="Helical" evidence="7">
    <location>
        <begin position="182"/>
        <end position="207"/>
    </location>
</feature>
<evidence type="ECO:0000256" key="7">
    <source>
        <dbReference type="RuleBase" id="RU363032"/>
    </source>
</evidence>
<protein>
    <submittedName>
        <fullName evidence="9">Carbohydrate ABC transporter permease</fullName>
    </submittedName>
</protein>
<proteinExistence type="inferred from homology"/>
<comment type="caution">
    <text evidence="9">The sequence shown here is derived from an EMBL/GenBank/DDBJ whole genome shotgun (WGS) entry which is preliminary data.</text>
</comment>
<organism evidence="9 10">
    <name type="scientific">Roseomonas elaeocarpi</name>
    <dbReference type="NCBI Taxonomy" id="907779"/>
    <lineage>
        <taxon>Bacteria</taxon>
        <taxon>Pseudomonadati</taxon>
        <taxon>Pseudomonadota</taxon>
        <taxon>Alphaproteobacteria</taxon>
        <taxon>Acetobacterales</taxon>
        <taxon>Roseomonadaceae</taxon>
        <taxon>Roseomonas</taxon>
    </lineage>
</organism>
<keyword evidence="2 7" id="KW-0813">Transport</keyword>
<dbReference type="InterPro" id="IPR035906">
    <property type="entry name" value="MetI-like_sf"/>
</dbReference>
<dbReference type="Pfam" id="PF00528">
    <property type="entry name" value="BPD_transp_1"/>
    <property type="match status" value="1"/>
</dbReference>
<dbReference type="SUPFAM" id="SSF161098">
    <property type="entry name" value="MetI-like"/>
    <property type="match status" value="1"/>
</dbReference>
<feature type="transmembrane region" description="Helical" evidence="7">
    <location>
        <begin position="108"/>
        <end position="131"/>
    </location>
</feature>
<keyword evidence="5 7" id="KW-1133">Transmembrane helix</keyword>
<reference evidence="9 10" key="1">
    <citation type="submission" date="2024-09" db="EMBL/GenBank/DDBJ databases">
        <authorList>
            <person name="Sun Q."/>
            <person name="Mori K."/>
        </authorList>
    </citation>
    <scope>NUCLEOTIDE SEQUENCE [LARGE SCALE GENOMIC DNA]</scope>
    <source>
        <strain evidence="9 10">TBRC 5777</strain>
    </source>
</reference>
<keyword evidence="10" id="KW-1185">Reference proteome</keyword>
<dbReference type="RefSeq" id="WP_377042611.1">
    <property type="nucleotide sequence ID" value="NZ_JBHLUN010000001.1"/>
</dbReference>
<dbReference type="PANTHER" id="PTHR43744:SF12">
    <property type="entry name" value="ABC TRANSPORTER PERMEASE PROTEIN MG189-RELATED"/>
    <property type="match status" value="1"/>
</dbReference>
<evidence type="ECO:0000256" key="2">
    <source>
        <dbReference type="ARBA" id="ARBA00022448"/>
    </source>
</evidence>
<comment type="subcellular location">
    <subcellularLocation>
        <location evidence="1 7">Cell membrane</location>
        <topology evidence="1 7">Multi-pass membrane protein</topology>
    </subcellularLocation>
</comment>
<evidence type="ECO:0000256" key="5">
    <source>
        <dbReference type="ARBA" id="ARBA00022989"/>
    </source>
</evidence>
<sequence length="276" mass="30709">MRKLLAQIGLYALASAVAVFFAYPFWWMFVASFRTQEQILSAPLRLLPERFDLAAWRSIRRLGGEDLSTYAINSFVLTTAATLLGVAVMGIGAYALYRRPSLPGFRPVRYGFMLTIMYPHMLLVIPLYFVTYRLGLLGTWAGLVLVLALVPLVFFLFDQFFRAIPREMLEAAQMDGASEAQTFLRVVLPIARPVVTTSVLIAFLLTWKQWFPILVLSAGPDTYTLPVALLALNSEWGINVQATMALSTLTTLPVIVLFVLTQRKVMSGFLAGATKG</sequence>
<evidence type="ECO:0000256" key="6">
    <source>
        <dbReference type="ARBA" id="ARBA00023136"/>
    </source>
</evidence>
<dbReference type="Gene3D" id="1.10.3720.10">
    <property type="entry name" value="MetI-like"/>
    <property type="match status" value="1"/>
</dbReference>
<evidence type="ECO:0000256" key="4">
    <source>
        <dbReference type="ARBA" id="ARBA00022692"/>
    </source>
</evidence>
<evidence type="ECO:0000259" key="8">
    <source>
        <dbReference type="PROSITE" id="PS50928"/>
    </source>
</evidence>
<comment type="similarity">
    <text evidence="7">Belongs to the binding-protein-dependent transport system permease family.</text>
</comment>
<feature type="transmembrane region" description="Helical" evidence="7">
    <location>
        <begin position="70"/>
        <end position="96"/>
    </location>
</feature>
<feature type="domain" description="ABC transmembrane type-1" evidence="8">
    <location>
        <begin position="71"/>
        <end position="261"/>
    </location>
</feature>
<keyword evidence="4 7" id="KW-0812">Transmembrane</keyword>
<dbReference type="EMBL" id="JBHLUN010000001">
    <property type="protein sequence ID" value="MFC0406922.1"/>
    <property type="molecule type" value="Genomic_DNA"/>
</dbReference>
<keyword evidence="3" id="KW-1003">Cell membrane</keyword>
<evidence type="ECO:0000256" key="3">
    <source>
        <dbReference type="ARBA" id="ARBA00022475"/>
    </source>
</evidence>
<feature type="transmembrane region" description="Helical" evidence="7">
    <location>
        <begin position="238"/>
        <end position="260"/>
    </location>
</feature>
<evidence type="ECO:0000313" key="9">
    <source>
        <dbReference type="EMBL" id="MFC0406922.1"/>
    </source>
</evidence>
<feature type="transmembrane region" description="Helical" evidence="7">
    <location>
        <begin position="137"/>
        <end position="161"/>
    </location>
</feature>
<dbReference type="CDD" id="cd06261">
    <property type="entry name" value="TM_PBP2"/>
    <property type="match status" value="1"/>
</dbReference>
<dbReference type="PANTHER" id="PTHR43744">
    <property type="entry name" value="ABC TRANSPORTER PERMEASE PROTEIN MG189-RELATED-RELATED"/>
    <property type="match status" value="1"/>
</dbReference>
<dbReference type="InterPro" id="IPR000515">
    <property type="entry name" value="MetI-like"/>
</dbReference>
<accession>A0ABV6JNM3</accession>
<evidence type="ECO:0000313" key="10">
    <source>
        <dbReference type="Proteomes" id="UP001589865"/>
    </source>
</evidence>
<dbReference type="Proteomes" id="UP001589865">
    <property type="component" value="Unassembled WGS sequence"/>
</dbReference>
<gene>
    <name evidence="9" type="ORF">ACFFGY_01590</name>
</gene>
<keyword evidence="6 7" id="KW-0472">Membrane</keyword>
<dbReference type="PROSITE" id="PS50928">
    <property type="entry name" value="ABC_TM1"/>
    <property type="match status" value="1"/>
</dbReference>
<evidence type="ECO:0000256" key="1">
    <source>
        <dbReference type="ARBA" id="ARBA00004651"/>
    </source>
</evidence>